<reference evidence="1" key="2">
    <citation type="submission" date="2020-11" db="EMBL/GenBank/DDBJ databases">
        <authorList>
            <person name="McCartney M.A."/>
            <person name="Auch B."/>
            <person name="Kono T."/>
            <person name="Mallez S."/>
            <person name="Becker A."/>
            <person name="Gohl D.M."/>
            <person name="Silverstein K.A.T."/>
            <person name="Koren S."/>
            <person name="Bechman K.B."/>
            <person name="Herman A."/>
            <person name="Abrahante J.E."/>
            <person name="Garbe J."/>
        </authorList>
    </citation>
    <scope>NUCLEOTIDE SEQUENCE</scope>
    <source>
        <strain evidence="1">Duluth1</strain>
        <tissue evidence="1">Whole animal</tissue>
    </source>
</reference>
<accession>A0A9D4H9E4</accession>
<dbReference type="Proteomes" id="UP000828390">
    <property type="component" value="Unassembled WGS sequence"/>
</dbReference>
<evidence type="ECO:0000313" key="1">
    <source>
        <dbReference type="EMBL" id="KAH3830905.1"/>
    </source>
</evidence>
<sequence length="114" mass="13161">MLAVLTKFQEDWTKHATFIFLRNFCSKIPFQKDWTIHLAIQQLTRKNLSTKFHKDWTNIVTSRLFTRCTTQPSAMITISHVLRNKIASPPGGNGFSFKKLDKLSPILNVLELSL</sequence>
<keyword evidence="2" id="KW-1185">Reference proteome</keyword>
<proteinExistence type="predicted"/>
<evidence type="ECO:0000313" key="2">
    <source>
        <dbReference type="Proteomes" id="UP000828390"/>
    </source>
</evidence>
<organism evidence="1 2">
    <name type="scientific">Dreissena polymorpha</name>
    <name type="common">Zebra mussel</name>
    <name type="synonym">Mytilus polymorpha</name>
    <dbReference type="NCBI Taxonomy" id="45954"/>
    <lineage>
        <taxon>Eukaryota</taxon>
        <taxon>Metazoa</taxon>
        <taxon>Spiralia</taxon>
        <taxon>Lophotrochozoa</taxon>
        <taxon>Mollusca</taxon>
        <taxon>Bivalvia</taxon>
        <taxon>Autobranchia</taxon>
        <taxon>Heteroconchia</taxon>
        <taxon>Euheterodonta</taxon>
        <taxon>Imparidentia</taxon>
        <taxon>Neoheterodontei</taxon>
        <taxon>Myida</taxon>
        <taxon>Dreissenoidea</taxon>
        <taxon>Dreissenidae</taxon>
        <taxon>Dreissena</taxon>
    </lineage>
</organism>
<dbReference type="EMBL" id="JAIWYP010000004">
    <property type="protein sequence ID" value="KAH3830905.1"/>
    <property type="molecule type" value="Genomic_DNA"/>
</dbReference>
<gene>
    <name evidence="1" type="ORF">DPMN_104161</name>
</gene>
<reference evidence="1" key="1">
    <citation type="journal article" date="2019" name="bioRxiv">
        <title>The Genome of the Zebra Mussel, Dreissena polymorpha: A Resource for Invasive Species Research.</title>
        <authorList>
            <person name="McCartney M.A."/>
            <person name="Auch B."/>
            <person name="Kono T."/>
            <person name="Mallez S."/>
            <person name="Zhang Y."/>
            <person name="Obille A."/>
            <person name="Becker A."/>
            <person name="Abrahante J.E."/>
            <person name="Garbe J."/>
            <person name="Badalamenti J.P."/>
            <person name="Herman A."/>
            <person name="Mangelson H."/>
            <person name="Liachko I."/>
            <person name="Sullivan S."/>
            <person name="Sone E.D."/>
            <person name="Koren S."/>
            <person name="Silverstein K.A.T."/>
            <person name="Beckman K.B."/>
            <person name="Gohl D.M."/>
        </authorList>
    </citation>
    <scope>NUCLEOTIDE SEQUENCE</scope>
    <source>
        <strain evidence="1">Duluth1</strain>
        <tissue evidence="1">Whole animal</tissue>
    </source>
</reference>
<name>A0A9D4H9E4_DREPO</name>
<protein>
    <submittedName>
        <fullName evidence="1">Uncharacterized protein</fullName>
    </submittedName>
</protein>
<dbReference type="AlphaFoldDB" id="A0A9D4H9E4"/>
<comment type="caution">
    <text evidence="1">The sequence shown here is derived from an EMBL/GenBank/DDBJ whole genome shotgun (WGS) entry which is preliminary data.</text>
</comment>